<dbReference type="PROSITE" id="PS00107">
    <property type="entry name" value="PROTEIN_KINASE_ATP"/>
    <property type="match status" value="1"/>
</dbReference>
<dbReference type="STRING" id="860235.AOZ06_16460"/>
<evidence type="ECO:0000313" key="11">
    <source>
        <dbReference type="EMBL" id="ALG08288.1"/>
    </source>
</evidence>
<evidence type="ECO:0000256" key="3">
    <source>
        <dbReference type="ARBA" id="ARBA00022679"/>
    </source>
</evidence>
<dbReference type="InterPro" id="IPR000719">
    <property type="entry name" value="Prot_kinase_dom"/>
</dbReference>
<dbReference type="AlphaFoldDB" id="A0A0N9I262"/>
<keyword evidence="5" id="KW-0418">Kinase</keyword>
<evidence type="ECO:0000256" key="8">
    <source>
        <dbReference type="SAM" id="MobiDB-lite"/>
    </source>
</evidence>
<feature type="compositionally biased region" description="Pro residues" evidence="8">
    <location>
        <begin position="448"/>
        <end position="464"/>
    </location>
</feature>
<evidence type="ECO:0000256" key="2">
    <source>
        <dbReference type="ARBA" id="ARBA00022527"/>
    </source>
</evidence>
<dbReference type="PANTHER" id="PTHR43289">
    <property type="entry name" value="MITOGEN-ACTIVATED PROTEIN KINASE KINASE KINASE 20-RELATED"/>
    <property type="match status" value="1"/>
</dbReference>
<evidence type="ECO:0000313" key="12">
    <source>
        <dbReference type="Proteomes" id="UP000063699"/>
    </source>
</evidence>
<accession>A0A0N9I262</accession>
<dbReference type="CDD" id="cd14014">
    <property type="entry name" value="STKc_PknB_like"/>
    <property type="match status" value="1"/>
</dbReference>
<dbReference type="PROSITE" id="PS00108">
    <property type="entry name" value="PROTEIN_KINASE_ST"/>
    <property type="match status" value="1"/>
</dbReference>
<keyword evidence="2" id="KW-0723">Serine/threonine-protein kinase</keyword>
<feature type="region of interest" description="Disordered" evidence="8">
    <location>
        <begin position="417"/>
        <end position="464"/>
    </location>
</feature>
<keyword evidence="9" id="KW-1133">Transmembrane helix</keyword>
<keyword evidence="3" id="KW-0808">Transferase</keyword>
<dbReference type="InterPro" id="IPR011009">
    <property type="entry name" value="Kinase-like_dom_sf"/>
</dbReference>
<keyword evidence="6 7" id="KW-0067">ATP-binding</keyword>
<dbReference type="SUPFAM" id="SSF56112">
    <property type="entry name" value="Protein kinase-like (PK-like)"/>
    <property type="match status" value="1"/>
</dbReference>
<dbReference type="Pfam" id="PF00069">
    <property type="entry name" value="Pkinase"/>
    <property type="match status" value="1"/>
</dbReference>
<dbReference type="GO" id="GO:0005524">
    <property type="term" value="F:ATP binding"/>
    <property type="evidence" value="ECO:0007669"/>
    <property type="project" value="UniProtKB-UniRule"/>
</dbReference>
<dbReference type="EMBL" id="CP012752">
    <property type="protein sequence ID" value="ALG08288.1"/>
    <property type="molecule type" value="Genomic_DNA"/>
</dbReference>
<feature type="binding site" evidence="7">
    <location>
        <position position="114"/>
    </location>
    <ligand>
        <name>ATP</name>
        <dbReference type="ChEBI" id="CHEBI:30616"/>
    </ligand>
</feature>
<name>A0A0N9I262_9PSEU</name>
<dbReference type="PANTHER" id="PTHR43289:SF6">
    <property type="entry name" value="SERINE_THREONINE-PROTEIN KINASE NEKL-3"/>
    <property type="match status" value="1"/>
</dbReference>
<protein>
    <recommendedName>
        <fullName evidence="1">non-specific serine/threonine protein kinase</fullName>
        <ecNumber evidence="1">2.7.11.1</ecNumber>
    </recommendedName>
</protein>
<feature type="transmembrane region" description="Helical" evidence="9">
    <location>
        <begin position="12"/>
        <end position="33"/>
    </location>
</feature>
<keyword evidence="9" id="KW-0472">Membrane</keyword>
<evidence type="ECO:0000256" key="5">
    <source>
        <dbReference type="ARBA" id="ARBA00022777"/>
    </source>
</evidence>
<keyword evidence="12" id="KW-1185">Reference proteome</keyword>
<evidence type="ECO:0000256" key="4">
    <source>
        <dbReference type="ARBA" id="ARBA00022741"/>
    </source>
</evidence>
<dbReference type="Gene3D" id="3.30.200.20">
    <property type="entry name" value="Phosphorylase Kinase, domain 1"/>
    <property type="match status" value="1"/>
</dbReference>
<organism evidence="11 12">
    <name type="scientific">Kibdelosporangium phytohabitans</name>
    <dbReference type="NCBI Taxonomy" id="860235"/>
    <lineage>
        <taxon>Bacteria</taxon>
        <taxon>Bacillati</taxon>
        <taxon>Actinomycetota</taxon>
        <taxon>Actinomycetes</taxon>
        <taxon>Pseudonocardiales</taxon>
        <taxon>Pseudonocardiaceae</taxon>
        <taxon>Kibdelosporangium</taxon>
    </lineage>
</organism>
<dbReference type="InterPro" id="IPR017441">
    <property type="entry name" value="Protein_kinase_ATP_BS"/>
</dbReference>
<dbReference type="EC" id="2.7.11.1" evidence="1"/>
<feature type="domain" description="Protein kinase" evidence="10">
    <location>
        <begin position="85"/>
        <end position="343"/>
    </location>
</feature>
<dbReference type="GO" id="GO:0004674">
    <property type="term" value="F:protein serine/threonine kinase activity"/>
    <property type="evidence" value="ECO:0007669"/>
    <property type="project" value="UniProtKB-KW"/>
</dbReference>
<keyword evidence="4 7" id="KW-0547">Nucleotide-binding</keyword>
<dbReference type="SMART" id="SM00220">
    <property type="entry name" value="S_TKc"/>
    <property type="match status" value="1"/>
</dbReference>
<dbReference type="InterPro" id="IPR008271">
    <property type="entry name" value="Ser/Thr_kinase_AS"/>
</dbReference>
<evidence type="ECO:0000259" key="10">
    <source>
        <dbReference type="PROSITE" id="PS50011"/>
    </source>
</evidence>
<gene>
    <name evidence="11" type="ORF">AOZ06_16460</name>
</gene>
<evidence type="ECO:0000256" key="9">
    <source>
        <dbReference type="SAM" id="Phobius"/>
    </source>
</evidence>
<reference evidence="11 12" key="1">
    <citation type="submission" date="2015-07" db="EMBL/GenBank/DDBJ databases">
        <title>Genome sequencing of Kibdelosporangium phytohabitans.</title>
        <authorList>
            <person name="Qin S."/>
            <person name="Xing K."/>
        </authorList>
    </citation>
    <scope>NUCLEOTIDE SEQUENCE [LARGE SCALE GENOMIC DNA]</scope>
    <source>
        <strain evidence="11 12">KLBMP1111</strain>
    </source>
</reference>
<dbReference type="PROSITE" id="PS50011">
    <property type="entry name" value="PROTEIN_KINASE_DOM"/>
    <property type="match status" value="1"/>
</dbReference>
<sequence length="572" mass="61385">MLKRTWGENVAGNIGLGAVWFPATLPALLLFVFGDVESRSRSENATAERTSNRSTRGSTLGRFGGVFWCNPMTVGDDDRLIAGRYRLAEEVGHGGMGVVWRAYDERLHRKVAVKRLLMPLELTGPQAEEAKQRATREGRIAAKLQHRNAVTVYDVDHEDGYSYLIMEYLPSRSLAQVLTERGPLSVAETADIGIQIADALSSAHAAGVVHRDVKPGNILLGHDGTAKITDFGISRAVAEAGTTTSGLLVGTPAYLSPEIAKGERATFPSDVYSLGATLHAALEGAPPSGGGDNAIAILHKVASGDVAAATKAGPMTPLLTRMLDLDPSQRPTMTEVRDTLTALRSAPVAYEPQREAHIDEPQAVTERLEPPLNRPQSSQPKAARRRVVLLIISGVVMLAVGALVVLLTQAPENAPDAAAPPLTATPATPSTNTPLPSTPFTSAAIPSNTPPPATSLVTTPPPANDGPVPLTTVITEYYALLPGNLDEGWNRLTPRYRQSPAGGRNGYQTFWNRIRTVRTTDVTPVTATSVESTVEYSFKNGEVVRERHRYILVSMDGRWKIDQSTVLSSRTL</sequence>
<dbReference type="KEGG" id="kphy:AOZ06_16460"/>
<dbReference type="Gene3D" id="1.10.510.10">
    <property type="entry name" value="Transferase(Phosphotransferase) domain 1"/>
    <property type="match status" value="1"/>
</dbReference>
<feature type="compositionally biased region" description="Low complexity" evidence="8">
    <location>
        <begin position="417"/>
        <end position="439"/>
    </location>
</feature>
<evidence type="ECO:0000256" key="6">
    <source>
        <dbReference type="ARBA" id="ARBA00022840"/>
    </source>
</evidence>
<evidence type="ECO:0000256" key="7">
    <source>
        <dbReference type="PROSITE-ProRule" id="PRU10141"/>
    </source>
</evidence>
<dbReference type="Proteomes" id="UP000063699">
    <property type="component" value="Chromosome"/>
</dbReference>
<keyword evidence="9" id="KW-0812">Transmembrane</keyword>
<evidence type="ECO:0000256" key="1">
    <source>
        <dbReference type="ARBA" id="ARBA00012513"/>
    </source>
</evidence>
<feature type="transmembrane region" description="Helical" evidence="9">
    <location>
        <begin position="387"/>
        <end position="407"/>
    </location>
</feature>
<proteinExistence type="predicted"/>